<keyword evidence="3" id="KW-0238">DNA-binding</keyword>
<protein>
    <submittedName>
        <fullName evidence="9">Transcription factor E2-alpha-like</fullName>
    </submittedName>
</protein>
<evidence type="ECO:0000256" key="3">
    <source>
        <dbReference type="ARBA" id="ARBA00023125"/>
    </source>
</evidence>
<dbReference type="PANTHER" id="PTHR11793:SF13">
    <property type="entry name" value="PROTEIN DAUGHTERLESS"/>
    <property type="match status" value="1"/>
</dbReference>
<dbReference type="RefSeq" id="XP_018496853.1">
    <property type="nucleotide sequence ID" value="XM_018641337.1"/>
</dbReference>
<dbReference type="CDD" id="cd18945">
    <property type="entry name" value="bHLH_E-protein_TCF4_E2-2"/>
    <property type="match status" value="1"/>
</dbReference>
<dbReference type="GO" id="GO:0046983">
    <property type="term" value="F:protein dimerization activity"/>
    <property type="evidence" value="ECO:0007669"/>
    <property type="project" value="InterPro"/>
</dbReference>
<name>A0AAJ7L896_9ACAR</name>
<evidence type="ECO:0000256" key="1">
    <source>
        <dbReference type="ARBA" id="ARBA00004123"/>
    </source>
</evidence>
<keyword evidence="2" id="KW-0805">Transcription regulation</keyword>
<dbReference type="PANTHER" id="PTHR11793">
    <property type="entry name" value="BASIC HELIX-LOOP-HELIX TRANSCRIPTION FACTOR"/>
    <property type="match status" value="1"/>
</dbReference>
<evidence type="ECO:0000256" key="4">
    <source>
        <dbReference type="ARBA" id="ARBA00023163"/>
    </source>
</evidence>
<evidence type="ECO:0000256" key="6">
    <source>
        <dbReference type="SAM" id="MobiDB-lite"/>
    </source>
</evidence>
<dbReference type="GO" id="GO:0005667">
    <property type="term" value="C:transcription regulator complex"/>
    <property type="evidence" value="ECO:0007669"/>
    <property type="project" value="TreeGrafter"/>
</dbReference>
<keyword evidence="5" id="KW-0539">Nucleus</keyword>
<evidence type="ECO:0000313" key="9">
    <source>
        <dbReference type="RefSeq" id="XP_018496853.1"/>
    </source>
</evidence>
<feature type="compositionally biased region" description="Low complexity" evidence="6">
    <location>
        <begin position="174"/>
        <end position="183"/>
    </location>
</feature>
<evidence type="ECO:0000256" key="5">
    <source>
        <dbReference type="ARBA" id="ARBA00023242"/>
    </source>
</evidence>
<dbReference type="Proteomes" id="UP000694867">
    <property type="component" value="Unplaced"/>
</dbReference>
<gene>
    <name evidence="9" type="primary">LOC108864897</name>
</gene>
<feature type="compositionally biased region" description="Basic and acidic residues" evidence="6">
    <location>
        <begin position="390"/>
        <end position="399"/>
    </location>
</feature>
<dbReference type="SMART" id="SM00353">
    <property type="entry name" value="HLH"/>
    <property type="match status" value="1"/>
</dbReference>
<evidence type="ECO:0000313" key="8">
    <source>
        <dbReference type="Proteomes" id="UP000694867"/>
    </source>
</evidence>
<dbReference type="InterPro" id="IPR051098">
    <property type="entry name" value="NeuroDiff_E-box_TFs"/>
</dbReference>
<feature type="region of interest" description="Disordered" evidence="6">
    <location>
        <begin position="389"/>
        <end position="419"/>
    </location>
</feature>
<feature type="region of interest" description="Disordered" evidence="6">
    <location>
        <begin position="117"/>
        <end position="138"/>
    </location>
</feature>
<proteinExistence type="predicted"/>
<keyword evidence="8" id="KW-1185">Reference proteome</keyword>
<dbReference type="GO" id="GO:0000785">
    <property type="term" value="C:chromatin"/>
    <property type="evidence" value="ECO:0007669"/>
    <property type="project" value="TreeGrafter"/>
</dbReference>
<feature type="region of interest" description="Disordered" evidence="6">
    <location>
        <begin position="255"/>
        <end position="328"/>
    </location>
</feature>
<comment type="subcellular location">
    <subcellularLocation>
        <location evidence="1">Nucleus</location>
    </subcellularLocation>
</comment>
<feature type="domain" description="BHLH" evidence="7">
    <location>
        <begin position="320"/>
        <end position="373"/>
    </location>
</feature>
<accession>A0AAJ7L896</accession>
<feature type="compositionally biased region" description="Polar residues" evidence="6">
    <location>
        <begin position="189"/>
        <end position="209"/>
    </location>
</feature>
<dbReference type="PROSITE" id="PS50888">
    <property type="entry name" value="BHLH"/>
    <property type="match status" value="1"/>
</dbReference>
<keyword evidence="4" id="KW-0804">Transcription</keyword>
<evidence type="ECO:0000259" key="7">
    <source>
        <dbReference type="PROSITE" id="PS50888"/>
    </source>
</evidence>
<evidence type="ECO:0000256" key="2">
    <source>
        <dbReference type="ARBA" id="ARBA00023015"/>
    </source>
</evidence>
<organism evidence="8 9">
    <name type="scientific">Galendromus occidentalis</name>
    <name type="common">western predatory mite</name>
    <dbReference type="NCBI Taxonomy" id="34638"/>
    <lineage>
        <taxon>Eukaryota</taxon>
        <taxon>Metazoa</taxon>
        <taxon>Ecdysozoa</taxon>
        <taxon>Arthropoda</taxon>
        <taxon>Chelicerata</taxon>
        <taxon>Arachnida</taxon>
        <taxon>Acari</taxon>
        <taxon>Parasitiformes</taxon>
        <taxon>Mesostigmata</taxon>
        <taxon>Gamasina</taxon>
        <taxon>Phytoseioidea</taxon>
        <taxon>Phytoseiidae</taxon>
        <taxon>Typhlodrominae</taxon>
        <taxon>Galendromus</taxon>
    </lineage>
</organism>
<dbReference type="Gene3D" id="4.10.280.10">
    <property type="entry name" value="Helix-loop-helix DNA-binding domain"/>
    <property type="match status" value="1"/>
</dbReference>
<feature type="region of interest" description="Disordered" evidence="6">
    <location>
        <begin position="165"/>
        <end position="224"/>
    </location>
</feature>
<feature type="compositionally biased region" description="Basic and acidic residues" evidence="6">
    <location>
        <begin position="312"/>
        <end position="328"/>
    </location>
</feature>
<dbReference type="GO" id="GO:0005634">
    <property type="term" value="C:nucleus"/>
    <property type="evidence" value="ECO:0007669"/>
    <property type="project" value="UniProtKB-SubCell"/>
</dbReference>
<dbReference type="Pfam" id="PF00010">
    <property type="entry name" value="HLH"/>
    <property type="match status" value="1"/>
</dbReference>
<dbReference type="GeneID" id="108864897"/>
<dbReference type="KEGG" id="goe:108864897"/>
<dbReference type="SUPFAM" id="SSF47459">
    <property type="entry name" value="HLH, helix-loop-helix DNA-binding domain"/>
    <property type="match status" value="1"/>
</dbReference>
<dbReference type="InterPro" id="IPR011598">
    <property type="entry name" value="bHLH_dom"/>
</dbReference>
<dbReference type="InterPro" id="IPR036638">
    <property type="entry name" value="HLH_DNA-bd_sf"/>
</dbReference>
<dbReference type="GO" id="GO:0000978">
    <property type="term" value="F:RNA polymerase II cis-regulatory region sequence-specific DNA binding"/>
    <property type="evidence" value="ECO:0007669"/>
    <property type="project" value="TreeGrafter"/>
</dbReference>
<reference evidence="9" key="1">
    <citation type="submission" date="2025-08" db="UniProtKB">
        <authorList>
            <consortium name="RefSeq"/>
        </authorList>
    </citation>
    <scope>IDENTIFICATION</scope>
</reference>
<dbReference type="GO" id="GO:0000981">
    <property type="term" value="F:DNA-binding transcription factor activity, RNA polymerase II-specific"/>
    <property type="evidence" value="ECO:0007669"/>
    <property type="project" value="TreeGrafter"/>
</dbReference>
<sequence>MSGEERKNFEDLSSSRIEDIGSASWYMAGSEQTDLHDMSGYPAAQRLQDFNPQHNSSGLPPWTSQPAASYVDDAFPTPNGSGAKPYVSSYLEGVAHPVQEYDTTWYGASSGAYPGYGVPPPPPLQPLEDAPSYSKPLPSLATLPPMSSFCRDLAGSPPPLISSLKPQFVPPAGGPSVSAAPAVQGYAHSPNSLSSPPPTVWSNTTTAQTPPLIGATAQPRSLSLLDAQRPEERFEDNVSLAGEFVASTSTAKMAENKSDLKRAKLPLQVPPLPSGKGVKRARSATSSNSGWHSSNSNSGDGFGGSDADDDPETKMEREKEKRQANNARERIRVRDINEAFKELGRMCMIHLKTDKAQTKLNILHQAVDVITQLEQQVRERNLNPKAACLKRREQDKSDDPSLPGAFGQSAAGYGGQMAPSSTAAWMDYGQAGLGQAPSEQTNSIT</sequence>
<dbReference type="AlphaFoldDB" id="A0AAJ7L896"/>
<dbReference type="FunFam" id="4.10.280.10:FF:000001">
    <property type="entry name" value="Putative transcription factor 12"/>
    <property type="match status" value="1"/>
</dbReference>
<feature type="compositionally biased region" description="Low complexity" evidence="6">
    <location>
        <begin position="283"/>
        <end position="299"/>
    </location>
</feature>